<sequence>MSTLTDLSSLDLAFLFWHLNSHYTAVNAQEDITVHKEVLQLSFLIWDGLPFTIAKSKGQTHWGSESIFCIHTILSSIHPKYCFNHCIYCQTQRIYPSHHRIHCQKIFSIVPATLSPIFTFSLPIATISRSLPNMLQLLPANCMQSLSAELVTFLTSMQSQFNALNKRTTYLESLAAENVQLHAQLANVRQENADLQSQLLQNNVTGSVSSSASLPAPQSTADLGTAAFTWATKTSLIFEVHHSLHTLGVDTGRLLDINFPACKVIGVLVHVQYLKEFKSQLASAKVSLVNNFNPLDPKNVADPKFANLSVSGLETQALVLQNAHCL</sequence>
<dbReference type="RefSeq" id="XP_018296161.1">
    <property type="nucleotide sequence ID" value="XM_018435130.1"/>
</dbReference>
<keyword evidence="1" id="KW-0175">Coiled coil</keyword>
<evidence type="ECO:0000313" key="2">
    <source>
        <dbReference type="EMBL" id="OAD78121.1"/>
    </source>
</evidence>
<name>A0A163B3K9_PHYB8</name>
<reference evidence="3" key="1">
    <citation type="submission" date="2015-06" db="EMBL/GenBank/DDBJ databases">
        <title>Expansion of signal transduction pathways in fungi by whole-genome duplication.</title>
        <authorList>
            <consortium name="DOE Joint Genome Institute"/>
            <person name="Corrochano L.M."/>
            <person name="Kuo A."/>
            <person name="Marcet-Houben M."/>
            <person name="Polaino S."/>
            <person name="Salamov A."/>
            <person name="Villalobos J.M."/>
            <person name="Alvarez M.I."/>
            <person name="Avalos J."/>
            <person name="Benito E.P."/>
            <person name="Benoit I."/>
            <person name="Burger G."/>
            <person name="Camino L.P."/>
            <person name="Canovas D."/>
            <person name="Cerda-Olmedo E."/>
            <person name="Cheng J.-F."/>
            <person name="Dominguez A."/>
            <person name="Elias M."/>
            <person name="Eslava A.P."/>
            <person name="Glaser F."/>
            <person name="Grimwood J."/>
            <person name="Gutierrez G."/>
            <person name="Heitman J."/>
            <person name="Henrissat B."/>
            <person name="Iturriaga E.A."/>
            <person name="Lang B.F."/>
            <person name="Lavin J.L."/>
            <person name="Lee S."/>
            <person name="Li W."/>
            <person name="Lindquist E."/>
            <person name="Lopez-Garcia S."/>
            <person name="Luque E.M."/>
            <person name="Marcos A.T."/>
            <person name="Martin J."/>
            <person name="McCluskey K."/>
            <person name="Medina H.R."/>
            <person name="Miralles-Duran A."/>
            <person name="Miyazaki A."/>
            <person name="Munoz-Torres E."/>
            <person name="Oguiza J.A."/>
            <person name="Ohm R."/>
            <person name="Olmedo M."/>
            <person name="Orejas M."/>
            <person name="Ortiz-Castellanos L."/>
            <person name="Pisabarro A.G."/>
            <person name="Rodriguez-Romero J."/>
            <person name="Ruiz-Herrera J."/>
            <person name="Ruiz-Vazquez R."/>
            <person name="Sanz C."/>
            <person name="Schackwitz W."/>
            <person name="Schmutz J."/>
            <person name="Shahriari M."/>
            <person name="Shelest E."/>
            <person name="Silva-Franco F."/>
            <person name="Soanes D."/>
            <person name="Syed K."/>
            <person name="Tagua V.G."/>
            <person name="Talbot N.J."/>
            <person name="Thon M."/>
            <person name="De vries R.P."/>
            <person name="Wiebenga A."/>
            <person name="Yadav J.S."/>
            <person name="Braun E.L."/>
            <person name="Baker S."/>
            <person name="Garre V."/>
            <person name="Horwitz B."/>
            <person name="Torres-Martinez S."/>
            <person name="Idnurm A."/>
            <person name="Herrera-Estrella A."/>
            <person name="Gabaldon T."/>
            <person name="Grigoriev I.V."/>
        </authorList>
    </citation>
    <scope>NUCLEOTIDE SEQUENCE [LARGE SCALE GENOMIC DNA]</scope>
    <source>
        <strain evidence="3">NRRL 1555(-)</strain>
    </source>
</reference>
<proteinExistence type="predicted"/>
<dbReference type="GeneID" id="28996036"/>
<organism evidence="2 3">
    <name type="scientific">Phycomyces blakesleeanus (strain ATCC 8743b / DSM 1359 / FGSC 10004 / NBRC 33097 / NRRL 1555)</name>
    <dbReference type="NCBI Taxonomy" id="763407"/>
    <lineage>
        <taxon>Eukaryota</taxon>
        <taxon>Fungi</taxon>
        <taxon>Fungi incertae sedis</taxon>
        <taxon>Mucoromycota</taxon>
        <taxon>Mucoromycotina</taxon>
        <taxon>Mucoromycetes</taxon>
        <taxon>Mucorales</taxon>
        <taxon>Phycomycetaceae</taxon>
        <taxon>Phycomyces</taxon>
    </lineage>
</organism>
<dbReference type="OrthoDB" id="2289470at2759"/>
<protein>
    <submittedName>
        <fullName evidence="2">Uncharacterized protein</fullName>
    </submittedName>
</protein>
<evidence type="ECO:0000313" key="3">
    <source>
        <dbReference type="Proteomes" id="UP000077315"/>
    </source>
</evidence>
<feature type="coiled-coil region" evidence="1">
    <location>
        <begin position="171"/>
        <end position="198"/>
    </location>
</feature>
<accession>A0A163B3K9</accession>
<dbReference type="Proteomes" id="UP000077315">
    <property type="component" value="Unassembled WGS sequence"/>
</dbReference>
<evidence type="ECO:0000256" key="1">
    <source>
        <dbReference type="SAM" id="Coils"/>
    </source>
</evidence>
<dbReference type="EMBL" id="KV440974">
    <property type="protein sequence ID" value="OAD78121.1"/>
    <property type="molecule type" value="Genomic_DNA"/>
</dbReference>
<dbReference type="AlphaFoldDB" id="A0A163B3K9"/>
<gene>
    <name evidence="2" type="ORF">PHYBLDRAFT_164995</name>
</gene>
<dbReference type="VEuPathDB" id="FungiDB:PHYBLDRAFT_164995"/>
<dbReference type="InParanoid" id="A0A163B3K9"/>
<keyword evidence="3" id="KW-1185">Reference proteome</keyword>